<evidence type="ECO:0000256" key="1">
    <source>
        <dbReference type="SAM" id="MobiDB-lite"/>
    </source>
</evidence>
<evidence type="ECO:0000313" key="2">
    <source>
        <dbReference type="EMBL" id="EDP96590.1"/>
    </source>
</evidence>
<proteinExistence type="predicted"/>
<dbReference type="HOGENOM" id="CLU_2633475_0_0_10"/>
<feature type="compositionally biased region" description="Polar residues" evidence="1">
    <location>
        <begin position="56"/>
        <end position="68"/>
    </location>
</feature>
<evidence type="ECO:0000313" key="3">
    <source>
        <dbReference type="Proteomes" id="UP000002945"/>
    </source>
</evidence>
<reference evidence="2 3" key="1">
    <citation type="journal article" date="2011" name="J. Bacteriol.">
        <title>Genome sequence of the algicidal bacterium Kordia algicida OT-1.</title>
        <authorList>
            <person name="Lee H.S."/>
            <person name="Kang S.G."/>
            <person name="Kwon K.K."/>
            <person name="Lee J.H."/>
            <person name="Kim S.J."/>
        </authorList>
    </citation>
    <scope>NUCLEOTIDE SEQUENCE [LARGE SCALE GENOMIC DNA]</scope>
    <source>
        <strain evidence="2 3">OT-1</strain>
    </source>
</reference>
<protein>
    <submittedName>
        <fullName evidence="2">Uncharacterized protein</fullName>
    </submittedName>
</protein>
<keyword evidence="3" id="KW-1185">Reference proteome</keyword>
<dbReference type="EMBL" id="ABIB01000003">
    <property type="protein sequence ID" value="EDP96590.1"/>
    <property type="molecule type" value="Genomic_DNA"/>
</dbReference>
<comment type="caution">
    <text evidence="2">The sequence shown here is derived from an EMBL/GenBank/DDBJ whole genome shotgun (WGS) entry which is preliminary data.</text>
</comment>
<dbReference type="STRING" id="391587.KAOT1_15543"/>
<gene>
    <name evidence="2" type="ORF">KAOT1_15543</name>
</gene>
<dbReference type="OrthoDB" id="9971353at2"/>
<dbReference type="Proteomes" id="UP000002945">
    <property type="component" value="Unassembled WGS sequence"/>
</dbReference>
<dbReference type="RefSeq" id="WP_007095646.1">
    <property type="nucleotide sequence ID" value="NZ_CP142125.1"/>
</dbReference>
<feature type="region of interest" description="Disordered" evidence="1">
    <location>
        <begin position="56"/>
        <end position="77"/>
    </location>
</feature>
<dbReference type="AlphaFoldDB" id="A9DQ72"/>
<organism evidence="2 3">
    <name type="scientific">Kordia algicida OT-1</name>
    <dbReference type="NCBI Taxonomy" id="391587"/>
    <lineage>
        <taxon>Bacteria</taxon>
        <taxon>Pseudomonadati</taxon>
        <taxon>Bacteroidota</taxon>
        <taxon>Flavobacteriia</taxon>
        <taxon>Flavobacteriales</taxon>
        <taxon>Flavobacteriaceae</taxon>
        <taxon>Kordia</taxon>
    </lineage>
</organism>
<accession>A9DQ72</accession>
<name>A9DQ72_9FLAO</name>
<sequence>MKSLKLKKVKISRIGNPHILFGGASNDNGCTTAPPPPPLTLNIECIKSMHNECDTVTNTTGGQRTSGRFSGGTDDGE</sequence>